<evidence type="ECO:0000313" key="3">
    <source>
        <dbReference type="Proteomes" id="UP000194204"/>
    </source>
</evidence>
<dbReference type="AlphaFoldDB" id="A0A1Y2SUR2"/>
<protein>
    <submittedName>
        <fullName evidence="2">Uncharacterized protein</fullName>
    </submittedName>
</protein>
<dbReference type="STRING" id="40578.Xbed_00364"/>
<feature type="transmembrane region" description="Helical" evidence="1">
    <location>
        <begin position="12"/>
        <end position="34"/>
    </location>
</feature>
<keyword evidence="1" id="KW-1133">Transmembrane helix</keyword>
<dbReference type="Proteomes" id="UP000194204">
    <property type="component" value="Unassembled WGS sequence"/>
</dbReference>
<dbReference type="EMBL" id="MUBK01000002">
    <property type="protein sequence ID" value="OTA21616.1"/>
    <property type="molecule type" value="Genomic_DNA"/>
</dbReference>
<organism evidence="2 3">
    <name type="scientific">Xenorhabdus beddingii</name>
    <dbReference type="NCBI Taxonomy" id="40578"/>
    <lineage>
        <taxon>Bacteria</taxon>
        <taxon>Pseudomonadati</taxon>
        <taxon>Pseudomonadota</taxon>
        <taxon>Gammaproteobacteria</taxon>
        <taxon>Enterobacterales</taxon>
        <taxon>Morganellaceae</taxon>
        <taxon>Xenorhabdus</taxon>
    </lineage>
</organism>
<evidence type="ECO:0000256" key="1">
    <source>
        <dbReference type="SAM" id="Phobius"/>
    </source>
</evidence>
<evidence type="ECO:0000313" key="2">
    <source>
        <dbReference type="EMBL" id="OTA21616.1"/>
    </source>
</evidence>
<gene>
    <name evidence="2" type="ORF">Xbed_00364</name>
</gene>
<comment type="caution">
    <text evidence="2">The sequence shown here is derived from an EMBL/GenBank/DDBJ whole genome shotgun (WGS) entry which is preliminary data.</text>
</comment>
<proteinExistence type="predicted"/>
<name>A0A1Y2SUR2_9GAMM</name>
<keyword evidence="1" id="KW-0812">Transmembrane</keyword>
<reference evidence="2 3" key="1">
    <citation type="submission" date="2017-01" db="EMBL/GenBank/DDBJ databases">
        <title>Deconstructing symbiosis and pathogenesis requirements using a combined genomic-metabolomic approach.</title>
        <authorList>
            <person name="Tobias N.J."/>
            <person name="Wolff H."/>
            <person name="Djahanschiri B."/>
            <person name="Ebersberger I."/>
            <person name="Bode H.B."/>
        </authorList>
    </citation>
    <scope>NUCLEOTIDE SEQUENCE [LARGE SCALE GENOMIC DNA]</scope>
    <source>
        <strain evidence="2 3">DSM 4764</strain>
    </source>
</reference>
<keyword evidence="1" id="KW-0472">Membrane</keyword>
<keyword evidence="3" id="KW-1185">Reference proteome</keyword>
<accession>A0A1Y2SUR2</accession>
<sequence>MMMAELNTVHNMKTLCVYVCSISMFDVMFSAIFIRMGCLLFNLSDFMYEKQTFFKQRYLFFVN</sequence>